<dbReference type="PANTHER" id="PTHR11080">
    <property type="entry name" value="PYRAZINAMIDASE/NICOTINAMIDASE"/>
    <property type="match status" value="1"/>
</dbReference>
<reference evidence="9 10" key="1">
    <citation type="submission" date="2018-06" db="EMBL/GenBank/DDBJ databases">
        <authorList>
            <consortium name="Pathogen Informatics"/>
            <person name="Doyle S."/>
        </authorList>
    </citation>
    <scope>NUCLEOTIDE SEQUENCE [LARGE SCALE GENOMIC DNA]</scope>
    <source>
        <strain evidence="9 10">NCTC13292</strain>
    </source>
</reference>
<dbReference type="Proteomes" id="UP000254677">
    <property type="component" value="Unassembled WGS sequence"/>
</dbReference>
<accession>A0A378JAR3</accession>
<name>A0A378JAR3_9GAMM</name>
<dbReference type="RefSeq" id="WP_115222301.1">
    <property type="nucleotide sequence ID" value="NZ_UGOA01000001.1"/>
</dbReference>
<dbReference type="GO" id="GO:0008936">
    <property type="term" value="F:nicotinamidase activity"/>
    <property type="evidence" value="ECO:0007669"/>
    <property type="project" value="UniProtKB-EC"/>
</dbReference>
<comment type="similarity">
    <text evidence="1">Belongs to the isochorismatase family.</text>
</comment>
<evidence type="ECO:0000256" key="1">
    <source>
        <dbReference type="ARBA" id="ARBA00006336"/>
    </source>
</evidence>
<sequence>MKTLVIVDMQNDFIPGGAVAVPHGDLVIPVINRLLNHFDLVVATQDWHPPNHKSFASNHPGKKPFEKIKLNGIEQILWPDHCVQGTIGAAFPSQLNTNPIEAIFRKGTHADIDSYSGFYDSQRQRSSGLAGYLHDKGATTLYFCGLCADVCVYFSLKDALTEGFTCYLIEDATRSFNEEDFNKNKKEELFHLGIKMVKSDEFPLQ</sequence>
<keyword evidence="10" id="KW-1185">Reference proteome</keyword>
<evidence type="ECO:0000256" key="4">
    <source>
        <dbReference type="ARBA" id="ARBA00022801"/>
    </source>
</evidence>
<dbReference type="InterPro" id="IPR036380">
    <property type="entry name" value="Isochorismatase-like_sf"/>
</dbReference>
<keyword evidence="4" id="KW-0378">Hydrolase</keyword>
<dbReference type="CDD" id="cd01011">
    <property type="entry name" value="nicotinamidase"/>
    <property type="match status" value="1"/>
</dbReference>
<keyword evidence="3" id="KW-0479">Metal-binding</keyword>
<dbReference type="SUPFAM" id="SSF52499">
    <property type="entry name" value="Isochorismatase-like hydrolases"/>
    <property type="match status" value="1"/>
</dbReference>
<comment type="pathway">
    <text evidence="5">Cofactor biosynthesis; nicotinate biosynthesis; nicotinate from nicotinamide: step 1/1.</text>
</comment>
<evidence type="ECO:0000313" key="9">
    <source>
        <dbReference type="EMBL" id="STX44456.1"/>
    </source>
</evidence>
<proteinExistence type="inferred from homology"/>
<keyword evidence="2" id="KW-0662">Pyridine nucleotide biosynthesis</keyword>
<dbReference type="EC" id="3.5.1.19" evidence="6"/>
<protein>
    <recommendedName>
        <fullName evidence="6">nicotinamidase</fullName>
        <ecNumber evidence="6">3.5.1.19</ecNumber>
    </recommendedName>
    <alternativeName>
        <fullName evidence="7">Nicotinamide deamidase</fullName>
    </alternativeName>
</protein>
<dbReference type="NCBIfam" id="NF008623">
    <property type="entry name" value="PRK11609.1"/>
    <property type="match status" value="1"/>
</dbReference>
<dbReference type="GO" id="GO:0019363">
    <property type="term" value="P:pyridine nucleotide biosynthetic process"/>
    <property type="evidence" value="ECO:0007669"/>
    <property type="project" value="UniProtKB-KW"/>
</dbReference>
<feature type="domain" description="Isochorismatase-like" evidence="8">
    <location>
        <begin position="3"/>
        <end position="199"/>
    </location>
</feature>
<dbReference type="Gene3D" id="3.40.50.850">
    <property type="entry name" value="Isochorismatase-like"/>
    <property type="match status" value="1"/>
</dbReference>
<evidence type="ECO:0000313" key="10">
    <source>
        <dbReference type="Proteomes" id="UP000254677"/>
    </source>
</evidence>
<evidence type="ECO:0000256" key="3">
    <source>
        <dbReference type="ARBA" id="ARBA00022723"/>
    </source>
</evidence>
<evidence type="ECO:0000256" key="7">
    <source>
        <dbReference type="ARBA" id="ARBA00043224"/>
    </source>
</evidence>
<evidence type="ECO:0000256" key="6">
    <source>
        <dbReference type="ARBA" id="ARBA00039017"/>
    </source>
</evidence>
<dbReference type="EMBL" id="UGOA01000001">
    <property type="protein sequence ID" value="STX44456.1"/>
    <property type="molecule type" value="Genomic_DNA"/>
</dbReference>
<dbReference type="GO" id="GO:0046872">
    <property type="term" value="F:metal ion binding"/>
    <property type="evidence" value="ECO:0007669"/>
    <property type="project" value="UniProtKB-KW"/>
</dbReference>
<evidence type="ECO:0000256" key="5">
    <source>
        <dbReference type="ARBA" id="ARBA00037900"/>
    </source>
</evidence>
<evidence type="ECO:0000256" key="2">
    <source>
        <dbReference type="ARBA" id="ARBA00022642"/>
    </source>
</evidence>
<organism evidence="9 10">
    <name type="scientific">Legionella donaldsonii</name>
    <dbReference type="NCBI Taxonomy" id="45060"/>
    <lineage>
        <taxon>Bacteria</taxon>
        <taxon>Pseudomonadati</taxon>
        <taxon>Pseudomonadota</taxon>
        <taxon>Gammaproteobacteria</taxon>
        <taxon>Legionellales</taxon>
        <taxon>Legionellaceae</taxon>
        <taxon>Legionella</taxon>
    </lineage>
</organism>
<evidence type="ECO:0000259" key="8">
    <source>
        <dbReference type="Pfam" id="PF00857"/>
    </source>
</evidence>
<dbReference type="Pfam" id="PF00857">
    <property type="entry name" value="Isochorismatase"/>
    <property type="match status" value="1"/>
</dbReference>
<dbReference type="AlphaFoldDB" id="A0A378JAR3"/>
<dbReference type="InterPro" id="IPR052347">
    <property type="entry name" value="Isochorismatase_Nicotinamidase"/>
</dbReference>
<dbReference type="OrthoDB" id="9791276at2"/>
<gene>
    <name evidence="9" type="primary">pncA</name>
    <name evidence="9" type="ORF">NCTC13292_02764</name>
</gene>
<dbReference type="PANTHER" id="PTHR11080:SF2">
    <property type="entry name" value="LD05707P"/>
    <property type="match status" value="1"/>
</dbReference>
<dbReference type="InterPro" id="IPR000868">
    <property type="entry name" value="Isochorismatase-like_dom"/>
</dbReference>